<gene>
    <name evidence="7" type="ORF">SMSP2_01065</name>
</gene>
<evidence type="ECO:0000256" key="4">
    <source>
        <dbReference type="ARBA" id="ARBA00023180"/>
    </source>
</evidence>
<protein>
    <submittedName>
        <fullName evidence="7">Arylsulfatase</fullName>
        <ecNumber evidence="7">3.1.6.1</ecNumber>
    </submittedName>
</protein>
<reference evidence="8" key="1">
    <citation type="submission" date="2017-02" db="EMBL/GenBank/DDBJ databases">
        <title>Comparative genomics and description of representatives of a novel lineage of planctomycetes thriving in anoxic sediments.</title>
        <authorList>
            <person name="Spring S."/>
            <person name="Bunk B."/>
            <person name="Sproer C."/>
        </authorList>
    </citation>
    <scope>NUCLEOTIDE SEQUENCE [LARGE SCALE GENOMIC DNA]</scope>
    <source>
        <strain evidence="8">SM-Chi-D1</strain>
    </source>
</reference>
<evidence type="ECO:0000256" key="1">
    <source>
        <dbReference type="ARBA" id="ARBA00008779"/>
    </source>
</evidence>
<dbReference type="PANTHER" id="PTHR43108">
    <property type="entry name" value="N-ACETYLGLUCOSAMINE-6-SULFATASE FAMILY MEMBER"/>
    <property type="match status" value="1"/>
</dbReference>
<keyword evidence="3 7" id="KW-0378">Hydrolase</keyword>
<evidence type="ECO:0000256" key="2">
    <source>
        <dbReference type="ARBA" id="ARBA00022729"/>
    </source>
</evidence>
<dbReference type="Pfam" id="PF00884">
    <property type="entry name" value="Sulfatase"/>
    <property type="match status" value="1"/>
</dbReference>
<dbReference type="SUPFAM" id="SSF49899">
    <property type="entry name" value="Concanavalin A-like lectins/glucanases"/>
    <property type="match status" value="1"/>
</dbReference>
<evidence type="ECO:0000313" key="7">
    <source>
        <dbReference type="EMBL" id="AQQ70705.1"/>
    </source>
</evidence>
<dbReference type="AlphaFoldDB" id="A0A1Q2MDE1"/>
<dbReference type="KEGG" id="pbas:SMSP2_01065"/>
<dbReference type="SUPFAM" id="SSF53649">
    <property type="entry name" value="Alkaline phosphatase-like"/>
    <property type="match status" value="1"/>
</dbReference>
<dbReference type="Gene3D" id="2.60.120.200">
    <property type="match status" value="1"/>
</dbReference>
<proteinExistence type="inferred from homology"/>
<evidence type="ECO:0000256" key="5">
    <source>
        <dbReference type="SAM" id="SignalP"/>
    </source>
</evidence>
<sequence length="664" mass="75946">MDRRRFLSTSLLGSLAFMAACRGTSLSRVSQKRPNFVFILVDDQRYDALGFLGKYPWLKTPNMDKLRKEGAYFKNAFVTHSICSPSRASFLTGVYSHIHGVVQNTFNDYDWQNCPSFAQILQGKDYKTGYIGKWHQGPGGHERPGFDYWLSFDGQGTYFDPQYTENGKEYQAQGYTTDILSKKAVDFIERQYENQPFALYLSHKAVHGPFLPAPRHGDTYEGIELDKPVNFDDNFETKPQWFAKNHIKGVFRSSRPGEYQDVKAMPQQWNPYFNNHYDNRSYTDYYRTLSAVDEGVGKVYKALENKGMLDDTVIIFAGDNGFFLGEHRHLDKRMMYEESIRIPLLMRYPKMVEEGKTIEELALNIDLAPTILDLAGAGIPSHMQGKSWRPLFEDKSSSWRKSFLYEYFVDLVPGIPTMVGVRTQDWKLIHYPNLDDIDEMYDLKNDPHEMHNLAMVKEYQAKKKELHKELRRLIKETGYDQNKWEIKPVRHKPARPGSGLIIERDFEQQGKPLVCDGEPVMSIENDEFPSLKGGPFTVDVIVKAKSDGIVLAKGGWNNGFAVFFQNGIPSFAYRANSSLYIADGHEPALGRRLRITGMVYNSKAHLYIDGKFVSSIPVSPYYFMAEPAENLNLGGDSGTAVLGGIMNNGITGSIYRFRLYDCRK</sequence>
<dbReference type="OrthoDB" id="279611at2"/>
<dbReference type="GO" id="GO:0004065">
    <property type="term" value="F:arylsulfatase activity"/>
    <property type="evidence" value="ECO:0007669"/>
    <property type="project" value="UniProtKB-EC"/>
</dbReference>
<keyword evidence="2 5" id="KW-0732">Signal</keyword>
<comment type="similarity">
    <text evidence="1">Belongs to the sulfatase family.</text>
</comment>
<dbReference type="PROSITE" id="PS51257">
    <property type="entry name" value="PROKAR_LIPOPROTEIN"/>
    <property type="match status" value="1"/>
</dbReference>
<evidence type="ECO:0000313" key="8">
    <source>
        <dbReference type="Proteomes" id="UP000188181"/>
    </source>
</evidence>
<dbReference type="RefSeq" id="WP_146682946.1">
    <property type="nucleotide sequence ID" value="NZ_CP019646.1"/>
</dbReference>
<keyword evidence="4" id="KW-0325">Glycoprotein</keyword>
<evidence type="ECO:0000256" key="3">
    <source>
        <dbReference type="ARBA" id="ARBA00022801"/>
    </source>
</evidence>
<organism evidence="7 8">
    <name type="scientific">Limihaloglobus sulfuriphilus</name>
    <dbReference type="NCBI Taxonomy" id="1851148"/>
    <lineage>
        <taxon>Bacteria</taxon>
        <taxon>Pseudomonadati</taxon>
        <taxon>Planctomycetota</taxon>
        <taxon>Phycisphaerae</taxon>
        <taxon>Sedimentisphaerales</taxon>
        <taxon>Sedimentisphaeraceae</taxon>
        <taxon>Limihaloglobus</taxon>
    </lineage>
</organism>
<dbReference type="CDD" id="cd16031">
    <property type="entry name" value="G6S_like"/>
    <property type="match status" value="1"/>
</dbReference>
<keyword evidence="8" id="KW-1185">Reference proteome</keyword>
<feature type="chain" id="PRO_5013224640" evidence="5">
    <location>
        <begin position="20"/>
        <end position="664"/>
    </location>
</feature>
<dbReference type="STRING" id="1851148.SMSP2_01065"/>
<dbReference type="PANTHER" id="PTHR43108:SF6">
    <property type="entry name" value="N-SULPHOGLUCOSAMINE SULPHOHYDROLASE"/>
    <property type="match status" value="1"/>
</dbReference>
<accession>A0A1Q2MDE1</accession>
<feature type="signal peptide" evidence="5">
    <location>
        <begin position="1"/>
        <end position="19"/>
    </location>
</feature>
<dbReference type="InterPro" id="IPR024607">
    <property type="entry name" value="Sulfatase_CS"/>
</dbReference>
<evidence type="ECO:0000259" key="6">
    <source>
        <dbReference type="Pfam" id="PF00884"/>
    </source>
</evidence>
<feature type="domain" description="Sulfatase N-terminal" evidence="6">
    <location>
        <begin position="34"/>
        <end position="377"/>
    </location>
</feature>
<dbReference type="InterPro" id="IPR017850">
    <property type="entry name" value="Alkaline_phosphatase_core_sf"/>
</dbReference>
<dbReference type="Proteomes" id="UP000188181">
    <property type="component" value="Chromosome"/>
</dbReference>
<dbReference type="EMBL" id="CP019646">
    <property type="protein sequence ID" value="AQQ70705.1"/>
    <property type="molecule type" value="Genomic_DNA"/>
</dbReference>
<dbReference type="InterPro" id="IPR013320">
    <property type="entry name" value="ConA-like_dom_sf"/>
</dbReference>
<dbReference type="PROSITE" id="PS00523">
    <property type="entry name" value="SULFATASE_1"/>
    <property type="match status" value="1"/>
</dbReference>
<dbReference type="InterPro" id="IPR000917">
    <property type="entry name" value="Sulfatase_N"/>
</dbReference>
<dbReference type="EC" id="3.1.6.1" evidence="7"/>
<dbReference type="Gene3D" id="3.40.720.10">
    <property type="entry name" value="Alkaline Phosphatase, subunit A"/>
    <property type="match status" value="1"/>
</dbReference>
<name>A0A1Q2MDE1_9BACT</name>